<evidence type="ECO:0000313" key="2">
    <source>
        <dbReference type="EMBL" id="TDE98780.1"/>
    </source>
</evidence>
<gene>
    <name evidence="2" type="ORF">EXU48_00825</name>
</gene>
<reference evidence="2 3" key="1">
    <citation type="submission" date="2019-03" db="EMBL/GenBank/DDBJ databases">
        <title>Genomic features of bacteria from cold environments.</title>
        <authorList>
            <person name="Shen L."/>
        </authorList>
    </citation>
    <scope>NUCLEOTIDE SEQUENCE [LARGE SCALE GENOMIC DNA]</scope>
    <source>
        <strain evidence="3">T3246-1</strain>
    </source>
</reference>
<proteinExistence type="predicted"/>
<dbReference type="RefSeq" id="WP_133105682.1">
    <property type="nucleotide sequence ID" value="NZ_SMNA01000001.1"/>
</dbReference>
<feature type="domain" description="Gp5/Type VI secretion system Vgr protein OB-fold" evidence="1">
    <location>
        <begin position="377"/>
        <end position="450"/>
    </location>
</feature>
<dbReference type="Pfam" id="PF05954">
    <property type="entry name" value="Phage_GPD"/>
    <property type="match status" value="1"/>
</dbReference>
<sequence>MPATETFTSSLIVTVDGAALAPTLAANLVSGTIEDTIQLPSMFTLRFADPHAELIETAQLKIGAKVDLRVQTSSTGGPEELFIGEVTALEAELGPTGMFAIVRGMDPSHKLQHGTRIKAYLNKGPGDIVGEIAAAHGLGKGTVDVQQPIYTHLTQDGISDWDFLGRLGNRVGARPNVRDGKLHFRAATDSSTAPAAGSRADPLVIERGVDLEWVRATVTAADQVPDVEVRGWDPDGKRELVATAPAKTVVAAPAGPSTPAKLAAGVGAPTYVVSRSSLSTQAECDGEAKALAERLAGGFAEVEGGGYGNAALRAGVAVLLAGVGTTFEGAYTLTHVRHEFSDEGFRTSFTASGASERTLYGSTRGGESAPVRAGVVPAIVTNLKDTAQAGRVKVKYPTYSGDYESGWARPVQVGAGGQRGTMVLPEVGDEVLVAFAEGEFGTPYVLGGLYNGKDKPDKALSEHVGSDGKVTRRSFTSRTGMLVEFLEKPGGESLVVSTNGGQQRITLTQKPEAAIEIVTTGPVTVKSQQDVTVEAQRNISVKSVGGDIAMEAMNIKLKAQAGFEAGGATVKVAGQASTEVTGANVKVAANAAAELSSGAMTTIRGALVKIN</sequence>
<dbReference type="InterPro" id="IPR047702">
    <property type="entry name" value="VgrG-rel"/>
</dbReference>
<accession>A0ABY2E8F2</accession>
<dbReference type="InterPro" id="IPR006531">
    <property type="entry name" value="Gp5/Vgr_OB"/>
</dbReference>
<dbReference type="NCBIfam" id="NF033848">
    <property type="entry name" value="VgrG_rel"/>
    <property type="match status" value="1"/>
</dbReference>
<keyword evidence="3" id="KW-1185">Reference proteome</keyword>
<comment type="caution">
    <text evidence="2">The sequence shown here is derived from an EMBL/GenBank/DDBJ whole genome shotgun (WGS) entry which is preliminary data.</text>
</comment>
<dbReference type="EMBL" id="SMNA01000001">
    <property type="protein sequence ID" value="TDE98780.1"/>
    <property type="molecule type" value="Genomic_DNA"/>
</dbReference>
<name>A0ABY2E8F2_9MICO</name>
<dbReference type="Proteomes" id="UP000504882">
    <property type="component" value="Unassembled WGS sequence"/>
</dbReference>
<dbReference type="SUPFAM" id="SSF69255">
    <property type="entry name" value="gp5 N-terminal domain-like"/>
    <property type="match status" value="1"/>
</dbReference>
<protein>
    <submittedName>
        <fullName evidence="2">Type IV secretion protein Rhs</fullName>
    </submittedName>
</protein>
<dbReference type="InterPro" id="IPR037026">
    <property type="entry name" value="Vgr_OB-fold_dom_sf"/>
</dbReference>
<dbReference type="SUPFAM" id="SSF69279">
    <property type="entry name" value="Phage tail proteins"/>
    <property type="match status" value="1"/>
</dbReference>
<evidence type="ECO:0000313" key="3">
    <source>
        <dbReference type="Proteomes" id="UP000504882"/>
    </source>
</evidence>
<dbReference type="Gene3D" id="2.40.50.230">
    <property type="entry name" value="Gp5 N-terminal domain"/>
    <property type="match status" value="1"/>
</dbReference>
<organism evidence="2 3">
    <name type="scientific">Occultella glacieicola</name>
    <dbReference type="NCBI Taxonomy" id="2518684"/>
    <lineage>
        <taxon>Bacteria</taxon>
        <taxon>Bacillati</taxon>
        <taxon>Actinomycetota</taxon>
        <taxon>Actinomycetes</taxon>
        <taxon>Micrococcales</taxon>
        <taxon>Ruaniaceae</taxon>
        <taxon>Occultella</taxon>
    </lineage>
</organism>
<evidence type="ECO:0000259" key="1">
    <source>
        <dbReference type="Pfam" id="PF04717"/>
    </source>
</evidence>
<dbReference type="Pfam" id="PF04717">
    <property type="entry name" value="Phage_base_V"/>
    <property type="match status" value="1"/>
</dbReference>